<dbReference type="InterPro" id="IPR045492">
    <property type="entry name" value="DUF6434"/>
</dbReference>
<dbReference type="RefSeq" id="WP_160624012.1">
    <property type="nucleotide sequence ID" value="NZ_WUUQ01000001.1"/>
</dbReference>
<organism evidence="2 3">
    <name type="scientific">Copranaerobaculum intestinale</name>
    <dbReference type="NCBI Taxonomy" id="2692629"/>
    <lineage>
        <taxon>Bacteria</taxon>
        <taxon>Bacillati</taxon>
        <taxon>Bacillota</taxon>
        <taxon>Erysipelotrichia</taxon>
        <taxon>Erysipelotrichales</taxon>
        <taxon>Erysipelotrichaceae</taxon>
        <taxon>Copranaerobaculum</taxon>
    </lineage>
</organism>
<accession>A0A6N8U3J4</accession>
<comment type="caution">
    <text evidence="2">The sequence shown here is derived from an EMBL/GenBank/DDBJ whole genome shotgun (WGS) entry which is preliminary data.</text>
</comment>
<feature type="domain" description="SAP" evidence="1">
    <location>
        <begin position="18"/>
        <end position="52"/>
    </location>
</feature>
<protein>
    <recommendedName>
        <fullName evidence="1">SAP domain-containing protein</fullName>
    </recommendedName>
</protein>
<reference evidence="2 3" key="1">
    <citation type="submission" date="2019-12" db="EMBL/GenBank/DDBJ databases">
        <authorList>
            <person name="Yang R."/>
        </authorList>
    </citation>
    <scope>NUCLEOTIDE SEQUENCE [LARGE SCALE GENOMIC DNA]</scope>
    <source>
        <strain evidence="2 3">DONG20-135</strain>
    </source>
</reference>
<evidence type="ECO:0000259" key="1">
    <source>
        <dbReference type="PROSITE" id="PS50800"/>
    </source>
</evidence>
<keyword evidence="3" id="KW-1185">Reference proteome</keyword>
<evidence type="ECO:0000313" key="3">
    <source>
        <dbReference type="Proteomes" id="UP000434036"/>
    </source>
</evidence>
<proteinExistence type="predicted"/>
<dbReference type="InterPro" id="IPR003034">
    <property type="entry name" value="SAP_dom"/>
</dbReference>
<dbReference type="Pfam" id="PF18953">
    <property type="entry name" value="SAP_new25"/>
    <property type="match status" value="1"/>
</dbReference>
<dbReference type="Pfam" id="PF20026">
    <property type="entry name" value="DUF6434"/>
    <property type="match status" value="1"/>
</dbReference>
<evidence type="ECO:0000313" key="2">
    <source>
        <dbReference type="EMBL" id="MXQ72520.1"/>
    </source>
</evidence>
<name>A0A6N8U3J4_9FIRM</name>
<reference evidence="2 3" key="2">
    <citation type="submission" date="2020-01" db="EMBL/GenBank/DDBJ databases">
        <title>Clostridiaceae sp. nov. isolated from the gut of human by culturomics.</title>
        <authorList>
            <person name="Chang Y."/>
        </authorList>
    </citation>
    <scope>NUCLEOTIDE SEQUENCE [LARGE SCALE GENOMIC DNA]</scope>
    <source>
        <strain evidence="2 3">DONG20-135</strain>
    </source>
</reference>
<dbReference type="EMBL" id="WUUQ01000001">
    <property type="protein sequence ID" value="MXQ72520.1"/>
    <property type="molecule type" value="Genomic_DNA"/>
</dbReference>
<dbReference type="PROSITE" id="PS50800">
    <property type="entry name" value="SAP"/>
    <property type="match status" value="1"/>
</dbReference>
<sequence>METRPELHTGLSKEQFLQYYYLLEELKGFCRKEGLMTTGSKSEITKRIAHYLETGEKLTSPVRKSPAGKLIENITRDTKIEKNIRCSQIHRAFFETEIGPKFHFYLAFQKWLKANAGKTYADAILAYDELQTKSKHQKTIIDRQFEYNTYIRDFFAANQGLSLEQAIRCWKYKKGLPGSNHYEEADLDVLKKQDEN</sequence>
<dbReference type="AlphaFoldDB" id="A0A6N8U3J4"/>
<gene>
    <name evidence="2" type="ORF">GSF08_01000</name>
</gene>
<dbReference type="Proteomes" id="UP000434036">
    <property type="component" value="Unassembled WGS sequence"/>
</dbReference>